<evidence type="ECO:0000256" key="4">
    <source>
        <dbReference type="ARBA" id="ARBA00022553"/>
    </source>
</evidence>
<evidence type="ECO:0000313" key="6">
    <source>
        <dbReference type="EMBL" id="CAK0868471.1"/>
    </source>
</evidence>
<comment type="subcellular location">
    <subcellularLocation>
        <location evidence="1">Cytoplasm</location>
    </subcellularLocation>
</comment>
<feature type="region of interest" description="Disordered" evidence="5">
    <location>
        <begin position="59"/>
        <end position="117"/>
    </location>
</feature>
<protein>
    <recommendedName>
        <fullName evidence="8">Myeloid leukemia factor 1</fullName>
    </recommendedName>
</protein>
<organism evidence="6 7">
    <name type="scientific">Prorocentrum cordatum</name>
    <dbReference type="NCBI Taxonomy" id="2364126"/>
    <lineage>
        <taxon>Eukaryota</taxon>
        <taxon>Sar</taxon>
        <taxon>Alveolata</taxon>
        <taxon>Dinophyceae</taxon>
        <taxon>Prorocentrales</taxon>
        <taxon>Prorocentraceae</taxon>
        <taxon>Prorocentrum</taxon>
    </lineage>
</organism>
<keyword evidence="7" id="KW-1185">Reference proteome</keyword>
<proteinExistence type="inferred from homology"/>
<evidence type="ECO:0000256" key="2">
    <source>
        <dbReference type="ARBA" id="ARBA00008332"/>
    </source>
</evidence>
<gene>
    <name evidence="6" type="ORF">PCOR1329_LOCUS55128</name>
</gene>
<evidence type="ECO:0000256" key="3">
    <source>
        <dbReference type="ARBA" id="ARBA00022490"/>
    </source>
</evidence>
<evidence type="ECO:0000256" key="1">
    <source>
        <dbReference type="ARBA" id="ARBA00004496"/>
    </source>
</evidence>
<name>A0ABN9V798_9DINO</name>
<dbReference type="Pfam" id="PF10248">
    <property type="entry name" value="Mlf1IP"/>
    <property type="match status" value="1"/>
</dbReference>
<evidence type="ECO:0000313" key="7">
    <source>
        <dbReference type="Proteomes" id="UP001189429"/>
    </source>
</evidence>
<dbReference type="Proteomes" id="UP001189429">
    <property type="component" value="Unassembled WGS sequence"/>
</dbReference>
<feature type="region of interest" description="Disordered" evidence="5">
    <location>
        <begin position="159"/>
        <end position="199"/>
    </location>
</feature>
<keyword evidence="3" id="KW-0963">Cytoplasm</keyword>
<evidence type="ECO:0008006" key="8">
    <source>
        <dbReference type="Google" id="ProtNLM"/>
    </source>
</evidence>
<dbReference type="InterPro" id="IPR019376">
    <property type="entry name" value="Myeloid_leukemia_factor"/>
</dbReference>
<feature type="compositionally biased region" description="Basic and acidic residues" evidence="5">
    <location>
        <begin position="93"/>
        <end position="117"/>
    </location>
</feature>
<keyword evidence="4" id="KW-0597">Phosphoprotein</keyword>
<accession>A0ABN9V798</accession>
<comment type="caution">
    <text evidence="6">The sequence shown here is derived from an EMBL/GenBank/DDBJ whole genome shotgun (WGS) entry which is preliminary data.</text>
</comment>
<feature type="compositionally biased region" description="Polar residues" evidence="5">
    <location>
        <begin position="66"/>
        <end position="89"/>
    </location>
</feature>
<comment type="similarity">
    <text evidence="2">Belongs to the MLF family.</text>
</comment>
<reference evidence="6" key="1">
    <citation type="submission" date="2023-10" db="EMBL/GenBank/DDBJ databases">
        <authorList>
            <person name="Chen Y."/>
            <person name="Shah S."/>
            <person name="Dougan E. K."/>
            <person name="Thang M."/>
            <person name="Chan C."/>
        </authorList>
    </citation>
    <scope>NUCLEOTIDE SEQUENCE [LARGE SCALE GENOMIC DNA]</scope>
</reference>
<evidence type="ECO:0000256" key="5">
    <source>
        <dbReference type="SAM" id="MobiDB-lite"/>
    </source>
</evidence>
<sequence>MADIFSQFDRMASDMMKDFGGMREPGSMVGGRAGGGLGGGQYACQSFAMCSRMGPDGKQHVEKYSSSDVGNTQHGIRESQQAYSNSSTGVDKMALERQLGDQGRKVVRERNRHTADERSTELFRGMDESGKDAFDSRFAAHRGHLPAHGALPAAGLPGAGARALPGHPGRAAAPRPAAISDIGSTWSGRSAPGGGTRRL</sequence>
<feature type="compositionally biased region" description="Low complexity" evidence="5">
    <location>
        <begin position="159"/>
        <end position="178"/>
    </location>
</feature>
<dbReference type="EMBL" id="CAUYUJ010016751">
    <property type="protein sequence ID" value="CAK0868471.1"/>
    <property type="molecule type" value="Genomic_DNA"/>
</dbReference>